<dbReference type="GO" id="GO:0046917">
    <property type="term" value="F:triphosphoribosyl-dephospho-CoA synthase activity"/>
    <property type="evidence" value="ECO:0007669"/>
    <property type="project" value="UniProtKB-UniRule"/>
</dbReference>
<gene>
    <name evidence="5 6" type="primary">mdcB</name>
    <name evidence="6" type="ORF">DD666_04755</name>
</gene>
<dbReference type="AlphaFoldDB" id="A0A356LCI1"/>
<comment type="function">
    <text evidence="5">Involved in the formation of 2-(5''-phosphoribosyl)-3'-dephosphocoenzyme-A, the prosthetic group of the acyl-carrier protein of the malonate decarboxylase.</text>
</comment>
<keyword evidence="2 5" id="KW-0808">Transferase</keyword>
<dbReference type="NCBIfam" id="TIGR03132">
    <property type="entry name" value="malonate_mdcB"/>
    <property type="match status" value="1"/>
</dbReference>
<evidence type="ECO:0000256" key="4">
    <source>
        <dbReference type="ARBA" id="ARBA00022840"/>
    </source>
</evidence>
<dbReference type="Pfam" id="PF01874">
    <property type="entry name" value="CitG"/>
    <property type="match status" value="1"/>
</dbReference>
<reference evidence="6 7" key="1">
    <citation type="journal article" date="2018" name="Nat. Biotechnol.">
        <title>A standardized bacterial taxonomy based on genome phylogeny substantially revises the tree of life.</title>
        <authorList>
            <person name="Parks D.H."/>
            <person name="Chuvochina M."/>
            <person name="Waite D.W."/>
            <person name="Rinke C."/>
            <person name="Skarshewski A."/>
            <person name="Chaumeil P.A."/>
            <person name="Hugenholtz P."/>
        </authorList>
    </citation>
    <scope>NUCLEOTIDE SEQUENCE [LARGE SCALE GENOMIC DNA]</scope>
    <source>
        <strain evidence="6">UBA10707</strain>
    </source>
</reference>
<dbReference type="PANTHER" id="PTHR30201">
    <property type="entry name" value="TRIPHOSPHORIBOSYL-DEPHOSPHO-COA SYNTHASE"/>
    <property type="match status" value="1"/>
</dbReference>
<sequence>MYAESVKPEQSIDQASRATLTPEKIGRRAIGALYREVALAPKPGLVSPMDSGSHADMNFSTFVRSLQALRGYFPAISRLGMQTPTYAQLQCCGVDAEQRMLRATNGVNTHRGAIFNLGLLCAAAGVDIALTGSCSAESVSQRVADLWGPAIVATAKTVSDSHGAVVQRRYGSGGARTEAAAGFPSAISIGLPAYRTALAQTQCPQQAAVQCFFALMAELEDTNLLWRGGRPGLDFAREAATTFLARGGVHAPDWQHQARALHATFVARRLSPGGSADLLGVVLFLESL</sequence>
<protein>
    <recommendedName>
        <fullName evidence="5">Probable 2-(5''-triphosphoribosyl)-3'-dephosphocoenzyme-A synthase</fullName>
        <shortName evidence="5">2-(5''-triphosphoribosyl)-3'-dephospho-CoA synthase</shortName>
        <ecNumber evidence="5">2.4.2.52</ecNumber>
    </recommendedName>
</protein>
<keyword evidence="3 5" id="KW-0547">Nucleotide-binding</keyword>
<evidence type="ECO:0000313" key="6">
    <source>
        <dbReference type="EMBL" id="HBP28706.1"/>
    </source>
</evidence>
<evidence type="ECO:0000256" key="2">
    <source>
        <dbReference type="ARBA" id="ARBA00022679"/>
    </source>
</evidence>
<dbReference type="GO" id="GO:0051191">
    <property type="term" value="P:prosthetic group biosynthetic process"/>
    <property type="evidence" value="ECO:0007669"/>
    <property type="project" value="TreeGrafter"/>
</dbReference>
<dbReference type="InterPro" id="IPR017555">
    <property type="entry name" value="TriPribosyl-deP-CoA_syn"/>
</dbReference>
<comment type="catalytic activity">
    <reaction evidence="1 5">
        <text>3'-dephospho-CoA + ATP = 2'-(5''-triphospho-alpha-D-ribosyl)-3'-dephospho-CoA + adenine</text>
        <dbReference type="Rhea" id="RHEA:15117"/>
        <dbReference type="ChEBI" id="CHEBI:16708"/>
        <dbReference type="ChEBI" id="CHEBI:30616"/>
        <dbReference type="ChEBI" id="CHEBI:57328"/>
        <dbReference type="ChEBI" id="CHEBI:61378"/>
        <dbReference type="EC" id="2.4.2.52"/>
    </reaction>
</comment>
<evidence type="ECO:0000256" key="5">
    <source>
        <dbReference type="HAMAP-Rule" id="MF_01883"/>
    </source>
</evidence>
<evidence type="ECO:0000313" key="7">
    <source>
        <dbReference type="Proteomes" id="UP000264036"/>
    </source>
</evidence>
<dbReference type="InterPro" id="IPR002736">
    <property type="entry name" value="CitG"/>
</dbReference>
<evidence type="ECO:0000256" key="3">
    <source>
        <dbReference type="ARBA" id="ARBA00022741"/>
    </source>
</evidence>
<comment type="similarity">
    <text evidence="5">Belongs to the CitG/MdcB family.</text>
</comment>
<dbReference type="EC" id="2.4.2.52" evidence="5"/>
<accession>A0A356LCI1</accession>
<dbReference type="EMBL" id="DOEK01000008">
    <property type="protein sequence ID" value="HBP28706.1"/>
    <property type="molecule type" value="Genomic_DNA"/>
</dbReference>
<evidence type="ECO:0000256" key="1">
    <source>
        <dbReference type="ARBA" id="ARBA00001210"/>
    </source>
</evidence>
<comment type="caution">
    <text evidence="6">The sequence shown here is derived from an EMBL/GenBank/DDBJ whole genome shotgun (WGS) entry which is preliminary data.</text>
</comment>
<dbReference type="HAMAP" id="MF_01883">
    <property type="entry name" value="MdcB"/>
    <property type="match status" value="1"/>
</dbReference>
<organism evidence="6 7">
    <name type="scientific">Advenella kashmirensis</name>
    <dbReference type="NCBI Taxonomy" id="310575"/>
    <lineage>
        <taxon>Bacteria</taxon>
        <taxon>Pseudomonadati</taxon>
        <taxon>Pseudomonadota</taxon>
        <taxon>Betaproteobacteria</taxon>
        <taxon>Burkholderiales</taxon>
        <taxon>Alcaligenaceae</taxon>
    </lineage>
</organism>
<dbReference type="Gene3D" id="1.10.4200.10">
    <property type="entry name" value="Triphosphoribosyl-dephospho-CoA protein"/>
    <property type="match status" value="1"/>
</dbReference>
<name>A0A356LCI1_9BURK</name>
<dbReference type="Proteomes" id="UP000264036">
    <property type="component" value="Unassembled WGS sequence"/>
</dbReference>
<proteinExistence type="inferred from homology"/>
<dbReference type="PANTHER" id="PTHR30201:SF2">
    <property type="entry name" value="2-(5''-TRIPHOSPHORIBOSYL)-3'-DEPHOSPHOCOENZYME-A SYNTHASE"/>
    <property type="match status" value="1"/>
</dbReference>
<dbReference type="GO" id="GO:0005524">
    <property type="term" value="F:ATP binding"/>
    <property type="evidence" value="ECO:0007669"/>
    <property type="project" value="UniProtKB-KW"/>
</dbReference>
<keyword evidence="4 5" id="KW-0067">ATP-binding</keyword>